<evidence type="ECO:0000313" key="2">
    <source>
        <dbReference type="Proteomes" id="UP001519460"/>
    </source>
</evidence>
<dbReference type="AlphaFoldDB" id="A0ABD0L5F2"/>
<accession>A0ABD0L5F2</accession>
<sequence length="112" mass="13338">MVYPRDDKIDAVERRRRATQLAKENLACAEQRKRDEILQRATEQGKQQKMLEENARGMYDACVSSHQVAIEKRRHLEEEWAKAAEEKLVQDHEDKPWLLEHRRRVLGYGKLK</sequence>
<organism evidence="1 2">
    <name type="scientific">Batillaria attramentaria</name>
    <dbReference type="NCBI Taxonomy" id="370345"/>
    <lineage>
        <taxon>Eukaryota</taxon>
        <taxon>Metazoa</taxon>
        <taxon>Spiralia</taxon>
        <taxon>Lophotrochozoa</taxon>
        <taxon>Mollusca</taxon>
        <taxon>Gastropoda</taxon>
        <taxon>Caenogastropoda</taxon>
        <taxon>Sorbeoconcha</taxon>
        <taxon>Cerithioidea</taxon>
        <taxon>Batillariidae</taxon>
        <taxon>Batillaria</taxon>
    </lineage>
</organism>
<dbReference type="Proteomes" id="UP001519460">
    <property type="component" value="Unassembled WGS sequence"/>
</dbReference>
<comment type="caution">
    <text evidence="1">The sequence shown here is derived from an EMBL/GenBank/DDBJ whole genome shotgun (WGS) entry which is preliminary data.</text>
</comment>
<gene>
    <name evidence="1" type="ORF">BaRGS_00014210</name>
</gene>
<proteinExistence type="predicted"/>
<reference evidence="1 2" key="1">
    <citation type="journal article" date="2023" name="Sci. Data">
        <title>Genome assembly of the Korean intertidal mud-creeper Batillaria attramentaria.</title>
        <authorList>
            <person name="Patra A.K."/>
            <person name="Ho P.T."/>
            <person name="Jun S."/>
            <person name="Lee S.J."/>
            <person name="Kim Y."/>
            <person name="Won Y.J."/>
        </authorList>
    </citation>
    <scope>NUCLEOTIDE SEQUENCE [LARGE SCALE GENOMIC DNA]</scope>
    <source>
        <strain evidence="1">Wonlab-2016</strain>
    </source>
</reference>
<keyword evidence="2" id="KW-1185">Reference proteome</keyword>
<dbReference type="EMBL" id="JACVVK020000082">
    <property type="protein sequence ID" value="KAK7494557.1"/>
    <property type="molecule type" value="Genomic_DNA"/>
</dbReference>
<protein>
    <submittedName>
        <fullName evidence="1">Uncharacterized protein</fullName>
    </submittedName>
</protein>
<evidence type="ECO:0000313" key="1">
    <source>
        <dbReference type="EMBL" id="KAK7494557.1"/>
    </source>
</evidence>
<name>A0ABD0L5F2_9CAEN</name>